<dbReference type="RefSeq" id="WP_201847352.1">
    <property type="nucleotide sequence ID" value="NZ_JABBYC010000018.1"/>
</dbReference>
<dbReference type="Proteomes" id="UP000675409">
    <property type="component" value="Unassembled WGS sequence"/>
</dbReference>
<gene>
    <name evidence="2" type="ORF">HGK34_11575</name>
</gene>
<sequence>MTYGDIADYLGISTWTAGELVRSGEIPGRRVGRRVLATRSTVDRYLERRTE</sequence>
<evidence type="ECO:0000259" key="1">
    <source>
        <dbReference type="Pfam" id="PF12728"/>
    </source>
</evidence>
<keyword evidence="3" id="KW-1185">Reference proteome</keyword>
<protein>
    <submittedName>
        <fullName evidence="2">Helix-turn-helix domain-containing protein</fullName>
    </submittedName>
</protein>
<organism evidence="2 3">
    <name type="scientific">Myceligenerans indicum</name>
    <dbReference type="NCBI Taxonomy" id="2593663"/>
    <lineage>
        <taxon>Bacteria</taxon>
        <taxon>Bacillati</taxon>
        <taxon>Actinomycetota</taxon>
        <taxon>Actinomycetes</taxon>
        <taxon>Micrococcales</taxon>
        <taxon>Promicromonosporaceae</taxon>
        <taxon>Myceligenerans</taxon>
    </lineage>
</organism>
<feature type="domain" description="Helix-turn-helix" evidence="1">
    <location>
        <begin position="2"/>
        <end position="49"/>
    </location>
</feature>
<comment type="caution">
    <text evidence="2">The sequence shown here is derived from an EMBL/GenBank/DDBJ whole genome shotgun (WGS) entry which is preliminary data.</text>
</comment>
<reference evidence="2 3" key="1">
    <citation type="journal article" date="2021" name="Arch. Microbiol.">
        <title>Myceligenerans indicum sp. nov., an actinobacterium isolated from mangrove sediment of Sundarbans, India.</title>
        <authorList>
            <person name="Asha K."/>
            <person name="Bhadury P."/>
        </authorList>
    </citation>
    <scope>NUCLEOTIDE SEQUENCE [LARGE SCALE GENOMIC DNA]</scope>
    <source>
        <strain evidence="2 3">I2</strain>
    </source>
</reference>
<accession>A0ABS1LKX4</accession>
<dbReference type="NCBIfam" id="TIGR01764">
    <property type="entry name" value="excise"/>
    <property type="match status" value="1"/>
</dbReference>
<proteinExistence type="predicted"/>
<dbReference type="InterPro" id="IPR010093">
    <property type="entry name" value="SinI_DNA-bd"/>
</dbReference>
<name>A0ABS1LKX4_9MICO</name>
<dbReference type="InterPro" id="IPR041657">
    <property type="entry name" value="HTH_17"/>
</dbReference>
<dbReference type="EMBL" id="JABBYC010000018">
    <property type="protein sequence ID" value="MBL0886910.1"/>
    <property type="molecule type" value="Genomic_DNA"/>
</dbReference>
<dbReference type="Pfam" id="PF12728">
    <property type="entry name" value="HTH_17"/>
    <property type="match status" value="1"/>
</dbReference>
<evidence type="ECO:0000313" key="3">
    <source>
        <dbReference type="Proteomes" id="UP000675409"/>
    </source>
</evidence>
<evidence type="ECO:0000313" key="2">
    <source>
        <dbReference type="EMBL" id="MBL0886910.1"/>
    </source>
</evidence>